<protein>
    <submittedName>
        <fullName evidence="1">Uncharacterized protein</fullName>
    </submittedName>
</protein>
<dbReference type="EMBL" id="JBBPBN010000005">
    <property type="protein sequence ID" value="KAK9038564.1"/>
    <property type="molecule type" value="Genomic_DNA"/>
</dbReference>
<evidence type="ECO:0000313" key="1">
    <source>
        <dbReference type="EMBL" id="KAK9038564.1"/>
    </source>
</evidence>
<dbReference type="Proteomes" id="UP001396334">
    <property type="component" value="Unassembled WGS sequence"/>
</dbReference>
<organism evidence="1 2">
    <name type="scientific">Hibiscus sabdariffa</name>
    <name type="common">roselle</name>
    <dbReference type="NCBI Taxonomy" id="183260"/>
    <lineage>
        <taxon>Eukaryota</taxon>
        <taxon>Viridiplantae</taxon>
        <taxon>Streptophyta</taxon>
        <taxon>Embryophyta</taxon>
        <taxon>Tracheophyta</taxon>
        <taxon>Spermatophyta</taxon>
        <taxon>Magnoliopsida</taxon>
        <taxon>eudicotyledons</taxon>
        <taxon>Gunneridae</taxon>
        <taxon>Pentapetalae</taxon>
        <taxon>rosids</taxon>
        <taxon>malvids</taxon>
        <taxon>Malvales</taxon>
        <taxon>Malvaceae</taxon>
        <taxon>Malvoideae</taxon>
        <taxon>Hibiscus</taxon>
    </lineage>
</organism>
<proteinExistence type="predicted"/>
<accession>A0ABR2TMD4</accession>
<gene>
    <name evidence="1" type="ORF">V6N11_023424</name>
</gene>
<evidence type="ECO:0000313" key="2">
    <source>
        <dbReference type="Proteomes" id="UP001396334"/>
    </source>
</evidence>
<name>A0ABR2TMD4_9ROSI</name>
<comment type="caution">
    <text evidence="1">The sequence shown here is derived from an EMBL/GenBank/DDBJ whole genome shotgun (WGS) entry which is preliminary data.</text>
</comment>
<keyword evidence="2" id="KW-1185">Reference proteome</keyword>
<reference evidence="1 2" key="1">
    <citation type="journal article" date="2024" name="G3 (Bethesda)">
        <title>Genome assembly of Hibiscus sabdariffa L. provides insights into metabolisms of medicinal natural products.</title>
        <authorList>
            <person name="Kim T."/>
        </authorList>
    </citation>
    <scope>NUCLEOTIDE SEQUENCE [LARGE SCALE GENOMIC DNA]</scope>
    <source>
        <strain evidence="1">TK-2024</strain>
        <tissue evidence="1">Old leaves</tissue>
    </source>
</reference>
<sequence length="68" mass="7897">MAREGEENHLKSSNHCNKKVSLSLSFEGDFLFSIYGANLERTSLDSQLLLLFLLLLRKQRLCLLSWRL</sequence>